<dbReference type="PROSITE" id="PS50928">
    <property type="entry name" value="ABC_TM1"/>
    <property type="match status" value="1"/>
</dbReference>
<geneLocation type="plasmid" evidence="10 11">
    <name>unnamed4</name>
</geneLocation>
<evidence type="ECO:0000313" key="11">
    <source>
        <dbReference type="Proteomes" id="UP000509702"/>
    </source>
</evidence>
<keyword evidence="6 8" id="KW-1133">Transmembrane helix</keyword>
<keyword evidence="4" id="KW-1003">Cell membrane</keyword>
<dbReference type="AlphaFoldDB" id="A0A6N1AR57"/>
<evidence type="ECO:0000256" key="3">
    <source>
        <dbReference type="ARBA" id="ARBA00022448"/>
    </source>
</evidence>
<protein>
    <submittedName>
        <fullName evidence="10">ABC transporter permease</fullName>
    </submittedName>
</protein>
<keyword evidence="5 8" id="KW-0812">Transmembrane</keyword>
<evidence type="ECO:0000256" key="4">
    <source>
        <dbReference type="ARBA" id="ARBA00022475"/>
    </source>
</evidence>
<dbReference type="PANTHER" id="PTHR42929">
    <property type="entry name" value="INNER MEMBRANE ABC TRANSPORTER PERMEASE PROTEIN YDCU-RELATED-RELATED"/>
    <property type="match status" value="1"/>
</dbReference>
<dbReference type="CDD" id="cd06261">
    <property type="entry name" value="TM_PBP2"/>
    <property type="match status" value="1"/>
</dbReference>
<dbReference type="OrthoDB" id="7915284at2"/>
<evidence type="ECO:0000256" key="6">
    <source>
        <dbReference type="ARBA" id="ARBA00022989"/>
    </source>
</evidence>
<gene>
    <name evidence="10" type="ORF">HUE56_08560</name>
</gene>
<proteinExistence type="inferred from homology"/>
<dbReference type="KEGG" id="aoz:HUE56_08560"/>
<evidence type="ECO:0000256" key="7">
    <source>
        <dbReference type="ARBA" id="ARBA00023136"/>
    </source>
</evidence>
<dbReference type="RefSeq" id="WP_149199849.1">
    <property type="nucleotide sequence ID" value="NZ_BSOV01000013.1"/>
</dbReference>
<accession>A0A6N1AR57</accession>
<feature type="transmembrane region" description="Helical" evidence="8">
    <location>
        <begin position="79"/>
        <end position="101"/>
    </location>
</feature>
<evidence type="ECO:0000313" key="10">
    <source>
        <dbReference type="EMBL" id="QKS50572.1"/>
    </source>
</evidence>
<evidence type="ECO:0000256" key="5">
    <source>
        <dbReference type="ARBA" id="ARBA00022692"/>
    </source>
</evidence>
<feature type="transmembrane region" description="Helical" evidence="8">
    <location>
        <begin position="108"/>
        <end position="133"/>
    </location>
</feature>
<dbReference type="Pfam" id="PF00528">
    <property type="entry name" value="BPD_transp_1"/>
    <property type="match status" value="1"/>
</dbReference>
<keyword evidence="7 8" id="KW-0472">Membrane</keyword>
<comment type="subcellular location">
    <subcellularLocation>
        <location evidence="1 8">Cell membrane</location>
        <topology evidence="1 8">Multi-pass membrane protein</topology>
    </subcellularLocation>
</comment>
<comment type="similarity">
    <text evidence="2">Belongs to the binding-protein-dependent transport system permease family. CysTW subfamily.</text>
</comment>
<dbReference type="GO" id="GO:0055085">
    <property type="term" value="P:transmembrane transport"/>
    <property type="evidence" value="ECO:0007669"/>
    <property type="project" value="InterPro"/>
</dbReference>
<reference evidence="10 11" key="1">
    <citation type="submission" date="2020-06" db="EMBL/GenBank/DDBJ databases">
        <title>Complete genome of Azosprillum oryzae KACC14407.</title>
        <authorList>
            <person name="Kim M."/>
            <person name="Park Y.-J."/>
            <person name="Shin J.-H."/>
        </authorList>
    </citation>
    <scope>NUCLEOTIDE SEQUENCE [LARGE SCALE GENOMIC DNA]</scope>
    <source>
        <strain evidence="10 11">KACC 14407</strain>
        <plasmid evidence="10 11">unnamed4</plasmid>
    </source>
</reference>
<keyword evidence="10" id="KW-0614">Plasmid</keyword>
<dbReference type="EMBL" id="CP054618">
    <property type="protein sequence ID" value="QKS50572.1"/>
    <property type="molecule type" value="Genomic_DNA"/>
</dbReference>
<feature type="transmembrane region" description="Helical" evidence="8">
    <location>
        <begin position="161"/>
        <end position="183"/>
    </location>
</feature>
<feature type="transmembrane region" description="Helical" evidence="8">
    <location>
        <begin position="204"/>
        <end position="233"/>
    </location>
</feature>
<organism evidence="10 11">
    <name type="scientific">Azospirillum oryzae</name>
    <dbReference type="NCBI Taxonomy" id="286727"/>
    <lineage>
        <taxon>Bacteria</taxon>
        <taxon>Pseudomonadati</taxon>
        <taxon>Pseudomonadota</taxon>
        <taxon>Alphaproteobacteria</taxon>
        <taxon>Rhodospirillales</taxon>
        <taxon>Azospirillaceae</taxon>
        <taxon>Azospirillum</taxon>
    </lineage>
</organism>
<dbReference type="PANTHER" id="PTHR42929:SF5">
    <property type="entry name" value="ABC TRANSPORTER PERMEASE PROTEIN"/>
    <property type="match status" value="1"/>
</dbReference>
<evidence type="ECO:0000256" key="1">
    <source>
        <dbReference type="ARBA" id="ARBA00004651"/>
    </source>
</evidence>
<dbReference type="GO" id="GO:0005886">
    <property type="term" value="C:plasma membrane"/>
    <property type="evidence" value="ECO:0007669"/>
    <property type="project" value="UniProtKB-SubCell"/>
</dbReference>
<dbReference type="InterPro" id="IPR035906">
    <property type="entry name" value="MetI-like_sf"/>
</dbReference>
<feature type="transmembrane region" description="Helical" evidence="8">
    <location>
        <begin position="20"/>
        <end position="42"/>
    </location>
</feature>
<keyword evidence="3 8" id="KW-0813">Transport</keyword>
<evidence type="ECO:0000256" key="8">
    <source>
        <dbReference type="RuleBase" id="RU363032"/>
    </source>
</evidence>
<dbReference type="SUPFAM" id="SSF161098">
    <property type="entry name" value="MetI-like"/>
    <property type="match status" value="1"/>
</dbReference>
<feature type="domain" description="ABC transmembrane type-1" evidence="9">
    <location>
        <begin position="75"/>
        <end position="281"/>
    </location>
</feature>
<sequence>MTASLKRFAATLWQADGRRFPAPLSLLLVGPLVIGLCVAFILPVGRLLAVSVWNPDFTLAEFVHITESPLYLRILGRTFLLGGVVTVLTLVLAYPVAFLMARLSGWRLAVATACVLVPLWTSVLVRSYAWIIILQRNGLLNSILTGLGLTDAPLPLLYNELSVTIAMTHVLLPYMILPIWAALRTIPRDLPLAAQSLGANAVRVFFLVVLPLSLPGVASGVLMVFILSLGFYVTPALVGGPETLMVATLIGQQTTELLNWPFAGALAALLLGITLLLVTVFNRFLGLDKKAAS</sequence>
<dbReference type="InterPro" id="IPR000515">
    <property type="entry name" value="MetI-like"/>
</dbReference>
<feature type="transmembrane region" description="Helical" evidence="8">
    <location>
        <begin position="262"/>
        <end position="285"/>
    </location>
</feature>
<name>A0A6N1AR57_9PROT</name>
<keyword evidence="11" id="KW-1185">Reference proteome</keyword>
<evidence type="ECO:0000259" key="9">
    <source>
        <dbReference type="PROSITE" id="PS50928"/>
    </source>
</evidence>
<dbReference type="Proteomes" id="UP000509702">
    <property type="component" value="Plasmid unnamed4"/>
</dbReference>
<dbReference type="Gene3D" id="1.10.3720.10">
    <property type="entry name" value="MetI-like"/>
    <property type="match status" value="1"/>
</dbReference>
<evidence type="ECO:0000256" key="2">
    <source>
        <dbReference type="ARBA" id="ARBA00007069"/>
    </source>
</evidence>